<keyword evidence="2" id="KW-1185">Reference proteome</keyword>
<dbReference type="PANTHER" id="PTHR34659:SF8">
    <property type="entry name" value="(RAPE) HYPOTHETICAL PROTEIN"/>
    <property type="match status" value="1"/>
</dbReference>
<reference evidence="1 2" key="1">
    <citation type="journal article" date="2021" name="Commun. Biol.">
        <title>The genome of Shorea leprosula (Dipterocarpaceae) highlights the ecological relevance of drought in aseasonal tropical rainforests.</title>
        <authorList>
            <person name="Ng K.K.S."/>
            <person name="Kobayashi M.J."/>
            <person name="Fawcett J.A."/>
            <person name="Hatakeyama M."/>
            <person name="Paape T."/>
            <person name="Ng C.H."/>
            <person name="Ang C.C."/>
            <person name="Tnah L.H."/>
            <person name="Lee C.T."/>
            <person name="Nishiyama T."/>
            <person name="Sese J."/>
            <person name="O'Brien M.J."/>
            <person name="Copetti D."/>
            <person name="Mohd Noor M.I."/>
            <person name="Ong R.C."/>
            <person name="Putra M."/>
            <person name="Sireger I.Z."/>
            <person name="Indrioko S."/>
            <person name="Kosugi Y."/>
            <person name="Izuno A."/>
            <person name="Isagi Y."/>
            <person name="Lee S.L."/>
            <person name="Shimizu K.K."/>
        </authorList>
    </citation>
    <scope>NUCLEOTIDE SEQUENCE [LARGE SCALE GENOMIC DNA]</scope>
    <source>
        <strain evidence="1">214</strain>
    </source>
</reference>
<dbReference type="AlphaFoldDB" id="A0AAV5KKE8"/>
<organism evidence="1 2">
    <name type="scientific">Rubroshorea leprosula</name>
    <dbReference type="NCBI Taxonomy" id="152421"/>
    <lineage>
        <taxon>Eukaryota</taxon>
        <taxon>Viridiplantae</taxon>
        <taxon>Streptophyta</taxon>
        <taxon>Embryophyta</taxon>
        <taxon>Tracheophyta</taxon>
        <taxon>Spermatophyta</taxon>
        <taxon>Magnoliopsida</taxon>
        <taxon>eudicotyledons</taxon>
        <taxon>Gunneridae</taxon>
        <taxon>Pentapetalae</taxon>
        <taxon>rosids</taxon>
        <taxon>malvids</taxon>
        <taxon>Malvales</taxon>
        <taxon>Dipterocarpaceae</taxon>
        <taxon>Rubroshorea</taxon>
    </lineage>
</organism>
<protein>
    <submittedName>
        <fullName evidence="1">Uncharacterized protein</fullName>
    </submittedName>
</protein>
<comment type="caution">
    <text evidence="1">The sequence shown here is derived from an EMBL/GenBank/DDBJ whole genome shotgun (WGS) entry which is preliminary data.</text>
</comment>
<proteinExistence type="predicted"/>
<dbReference type="PANTHER" id="PTHR34659">
    <property type="entry name" value="BNAA05G11610D PROTEIN"/>
    <property type="match status" value="1"/>
</dbReference>
<name>A0AAV5KKE8_9ROSI</name>
<dbReference type="EMBL" id="BPVZ01000067">
    <property type="protein sequence ID" value="GKV24956.1"/>
    <property type="molecule type" value="Genomic_DNA"/>
</dbReference>
<gene>
    <name evidence="1" type="ORF">SLEP1_g34490</name>
</gene>
<dbReference type="GO" id="GO:0006950">
    <property type="term" value="P:response to stress"/>
    <property type="evidence" value="ECO:0007669"/>
    <property type="project" value="TreeGrafter"/>
</dbReference>
<evidence type="ECO:0000313" key="2">
    <source>
        <dbReference type="Proteomes" id="UP001054252"/>
    </source>
</evidence>
<dbReference type="Proteomes" id="UP001054252">
    <property type="component" value="Unassembled WGS sequence"/>
</dbReference>
<accession>A0AAV5KKE8</accession>
<sequence>MQDVMYDFLPPCSMDPVKAVSASDLPMEKHAGKYKKARIGLKEDNFKVDCKQQTEYSDITADVTEDTSHESSFHGLHSVDNSYDSSPARFVKGYYLSSVKRRNRSVHNKSNQECLPMSAISPETTYLKKELCRSSFHENTKTNHGASHHQMPATSTAVSAEADGSTFIEGSHHEIENASESIPGTSNYDSPLVELIGKRELDTRSSSYCGVSAEPNGADGLSNARMVSLPESSIDGDINCNKPCDEVVLTSHPGELKDWTINTRESTTVPQQGIEDIQQLNKIDVEESCIMVSGNELHFVSEEGKRRPYKKKIRDAISSRMRSSRKKEYEQLAMLHGNDAESDKGSLMPTLSINDTGISPNNDLLESEWELL</sequence>
<dbReference type="GO" id="GO:0061908">
    <property type="term" value="C:phagophore"/>
    <property type="evidence" value="ECO:0007669"/>
    <property type="project" value="TreeGrafter"/>
</dbReference>
<dbReference type="GO" id="GO:0005776">
    <property type="term" value="C:autophagosome"/>
    <property type="evidence" value="ECO:0007669"/>
    <property type="project" value="TreeGrafter"/>
</dbReference>
<evidence type="ECO:0000313" key="1">
    <source>
        <dbReference type="EMBL" id="GKV24956.1"/>
    </source>
</evidence>
<dbReference type="InterPro" id="IPR053273">
    <property type="entry name" value="CST_Regulator"/>
</dbReference>